<dbReference type="InterPro" id="IPR013798">
    <property type="entry name" value="Indole-3-glycerol_P_synth_dom"/>
</dbReference>
<dbReference type="HAMAP" id="MF_00134_A">
    <property type="entry name" value="IGPS_A"/>
    <property type="match status" value="1"/>
</dbReference>
<evidence type="ECO:0000256" key="8">
    <source>
        <dbReference type="HAMAP-Rule" id="MF_00134"/>
    </source>
</evidence>
<dbReference type="RefSeq" id="WP_380656089.1">
    <property type="nucleotide sequence ID" value="NZ_JBHRVQ010000001.1"/>
</dbReference>
<evidence type="ECO:0000313" key="10">
    <source>
        <dbReference type="EMBL" id="MFC3389254.1"/>
    </source>
</evidence>
<proteinExistence type="inferred from homology"/>
<evidence type="ECO:0000256" key="6">
    <source>
        <dbReference type="ARBA" id="ARBA00023141"/>
    </source>
</evidence>
<dbReference type="Proteomes" id="UP001595637">
    <property type="component" value="Unassembled WGS sequence"/>
</dbReference>
<dbReference type="SUPFAM" id="SSF51366">
    <property type="entry name" value="Ribulose-phoshate binding barrel"/>
    <property type="match status" value="1"/>
</dbReference>
<comment type="catalytic activity">
    <reaction evidence="1 8">
        <text>1-(2-carboxyphenylamino)-1-deoxy-D-ribulose 5-phosphate + H(+) = (1S,2R)-1-C-(indol-3-yl)glycerol 3-phosphate + CO2 + H2O</text>
        <dbReference type="Rhea" id="RHEA:23476"/>
        <dbReference type="ChEBI" id="CHEBI:15377"/>
        <dbReference type="ChEBI" id="CHEBI:15378"/>
        <dbReference type="ChEBI" id="CHEBI:16526"/>
        <dbReference type="ChEBI" id="CHEBI:58613"/>
        <dbReference type="ChEBI" id="CHEBI:58866"/>
        <dbReference type="EC" id="4.1.1.48"/>
    </reaction>
</comment>
<dbReference type="PROSITE" id="PS00614">
    <property type="entry name" value="IGPS"/>
    <property type="match status" value="1"/>
</dbReference>
<dbReference type="InterPro" id="IPR013785">
    <property type="entry name" value="Aldolase_TIM"/>
</dbReference>
<keyword evidence="11" id="KW-1185">Reference proteome</keyword>
<dbReference type="GO" id="GO:0004425">
    <property type="term" value="F:indole-3-glycerol-phosphate synthase activity"/>
    <property type="evidence" value="ECO:0007669"/>
    <property type="project" value="UniProtKB-EC"/>
</dbReference>
<protein>
    <recommendedName>
        <fullName evidence="8">Indole-3-glycerol phosphate synthase</fullName>
        <shortName evidence="8">IGPS</shortName>
        <ecNumber evidence="8">4.1.1.48</ecNumber>
    </recommendedName>
</protein>
<feature type="domain" description="Indole-3-glycerol phosphate synthase" evidence="9">
    <location>
        <begin position="5"/>
        <end position="250"/>
    </location>
</feature>
<dbReference type="HAMAP" id="MF_00134_B">
    <property type="entry name" value="IGPS_B"/>
    <property type="match status" value="1"/>
</dbReference>
<comment type="caution">
    <text evidence="10">The sequence shown here is derived from an EMBL/GenBank/DDBJ whole genome shotgun (WGS) entry which is preliminary data.</text>
</comment>
<dbReference type="PANTHER" id="PTHR22854:SF2">
    <property type="entry name" value="INDOLE-3-GLYCEROL-PHOSPHATE SYNTHASE"/>
    <property type="match status" value="1"/>
</dbReference>
<evidence type="ECO:0000256" key="5">
    <source>
        <dbReference type="ARBA" id="ARBA00022822"/>
    </source>
</evidence>
<keyword evidence="3 8" id="KW-0028">Amino-acid biosynthesis</keyword>
<reference evidence="11" key="1">
    <citation type="journal article" date="2019" name="Int. J. Syst. Evol. Microbiol.">
        <title>The Global Catalogue of Microorganisms (GCM) 10K type strain sequencing project: providing services to taxonomists for standard genome sequencing and annotation.</title>
        <authorList>
            <consortium name="The Broad Institute Genomics Platform"/>
            <consortium name="The Broad Institute Genome Sequencing Center for Infectious Disease"/>
            <person name="Wu L."/>
            <person name="Ma J."/>
        </authorList>
    </citation>
    <scope>NUCLEOTIDE SEQUENCE [LARGE SCALE GENOMIC DNA]</scope>
    <source>
        <strain evidence="11">CCM 7756</strain>
    </source>
</reference>
<keyword evidence="4 8" id="KW-0210">Decarboxylase</keyword>
<evidence type="ECO:0000256" key="7">
    <source>
        <dbReference type="ARBA" id="ARBA00023239"/>
    </source>
</evidence>
<organism evidence="10 11">
    <name type="scientific">Salinicoccus sesuvii</name>
    <dbReference type="NCBI Taxonomy" id="868281"/>
    <lineage>
        <taxon>Bacteria</taxon>
        <taxon>Bacillati</taxon>
        <taxon>Bacillota</taxon>
        <taxon>Bacilli</taxon>
        <taxon>Bacillales</taxon>
        <taxon>Staphylococcaceae</taxon>
        <taxon>Salinicoccus</taxon>
    </lineage>
</organism>
<keyword evidence="5 8" id="KW-0822">Tryptophan biosynthesis</keyword>
<comment type="pathway">
    <text evidence="2 8">Amino-acid biosynthesis; L-tryptophan biosynthesis; L-tryptophan from chorismate: step 4/5.</text>
</comment>
<dbReference type="EMBL" id="JBHRVQ010000001">
    <property type="protein sequence ID" value="MFC3389254.1"/>
    <property type="molecule type" value="Genomic_DNA"/>
</dbReference>
<evidence type="ECO:0000259" key="9">
    <source>
        <dbReference type="Pfam" id="PF00218"/>
    </source>
</evidence>
<name>A0ABV7N7I7_9STAP</name>
<dbReference type="InterPro" id="IPR011060">
    <property type="entry name" value="RibuloseP-bd_barrel"/>
</dbReference>
<dbReference type="Gene3D" id="3.20.20.70">
    <property type="entry name" value="Aldolase class I"/>
    <property type="match status" value="1"/>
</dbReference>
<evidence type="ECO:0000256" key="3">
    <source>
        <dbReference type="ARBA" id="ARBA00022605"/>
    </source>
</evidence>
<gene>
    <name evidence="8 10" type="primary">trpC</name>
    <name evidence="10" type="ORF">ACFOEO_11755</name>
</gene>
<evidence type="ECO:0000256" key="1">
    <source>
        <dbReference type="ARBA" id="ARBA00001633"/>
    </source>
</evidence>
<dbReference type="Pfam" id="PF00218">
    <property type="entry name" value="IGPS"/>
    <property type="match status" value="1"/>
</dbReference>
<dbReference type="EC" id="4.1.1.48" evidence="8"/>
<dbReference type="PANTHER" id="PTHR22854">
    <property type="entry name" value="TRYPTOPHAN BIOSYNTHESIS PROTEIN"/>
    <property type="match status" value="1"/>
</dbReference>
<keyword evidence="7 8" id="KW-0456">Lyase</keyword>
<dbReference type="InterPro" id="IPR001468">
    <property type="entry name" value="Indole-3-GlycerolPSynthase_CS"/>
</dbReference>
<sequence>MSAILEEIISYKRTEVEAMDTQEVVKSRRPVSFRQRLENAETMSVIGEVKRASPSKGDINIDIDPKAQAEKYVRGGVDVISVLTDRNYFKGSLRDLEAVKCAVDVPVLNKDFIIDERQVDRAYLYGADVILLIVAALDDETLRRLYDHASSYGMECIVEVHTDVEMERALKLAPELIGINNRDLKTFEVDIANTEALLAKYGDADTIFIAESGIRTEADAQRMKNAGARALLVGETLMRSEHPEKVIQTLKVAL</sequence>
<dbReference type="NCBIfam" id="NF001377">
    <property type="entry name" value="PRK00278.2-4"/>
    <property type="match status" value="1"/>
</dbReference>
<dbReference type="CDD" id="cd00331">
    <property type="entry name" value="IGPS"/>
    <property type="match status" value="1"/>
</dbReference>
<comment type="similarity">
    <text evidence="8">Belongs to the TrpC family.</text>
</comment>
<accession>A0ABV7N7I7</accession>
<dbReference type="InterPro" id="IPR045186">
    <property type="entry name" value="Indole-3-glycerol_P_synth"/>
</dbReference>
<evidence type="ECO:0000313" key="11">
    <source>
        <dbReference type="Proteomes" id="UP001595637"/>
    </source>
</evidence>
<evidence type="ECO:0000256" key="2">
    <source>
        <dbReference type="ARBA" id="ARBA00004696"/>
    </source>
</evidence>
<keyword evidence="6 8" id="KW-0057">Aromatic amino acid biosynthesis</keyword>
<evidence type="ECO:0000256" key="4">
    <source>
        <dbReference type="ARBA" id="ARBA00022793"/>
    </source>
</evidence>